<dbReference type="PANTHER" id="PTHR37984">
    <property type="entry name" value="PROTEIN CBG26694"/>
    <property type="match status" value="1"/>
</dbReference>
<evidence type="ECO:0000259" key="1">
    <source>
        <dbReference type="PROSITE" id="PS50994"/>
    </source>
</evidence>
<dbReference type="Gene3D" id="3.30.420.10">
    <property type="entry name" value="Ribonuclease H-like superfamily/Ribonuclease H"/>
    <property type="match status" value="1"/>
</dbReference>
<organism evidence="2 3">
    <name type="scientific">Artemia franciscana</name>
    <name type="common">Brine shrimp</name>
    <name type="synonym">Artemia sanfranciscana</name>
    <dbReference type="NCBI Taxonomy" id="6661"/>
    <lineage>
        <taxon>Eukaryota</taxon>
        <taxon>Metazoa</taxon>
        <taxon>Ecdysozoa</taxon>
        <taxon>Arthropoda</taxon>
        <taxon>Crustacea</taxon>
        <taxon>Branchiopoda</taxon>
        <taxon>Anostraca</taxon>
        <taxon>Artemiidae</taxon>
        <taxon>Artemia</taxon>
    </lineage>
</organism>
<dbReference type="GO" id="GO:0015074">
    <property type="term" value="P:DNA integration"/>
    <property type="evidence" value="ECO:0007669"/>
    <property type="project" value="InterPro"/>
</dbReference>
<comment type="caution">
    <text evidence="2">The sequence shown here is derived from an EMBL/GenBank/DDBJ whole genome shotgun (WGS) entry which is preliminary data.</text>
</comment>
<dbReference type="InterPro" id="IPR036397">
    <property type="entry name" value="RNaseH_sf"/>
</dbReference>
<dbReference type="InterPro" id="IPR001584">
    <property type="entry name" value="Integrase_cat-core"/>
</dbReference>
<dbReference type="PROSITE" id="PS50994">
    <property type="entry name" value="INTEGRASE"/>
    <property type="match status" value="1"/>
</dbReference>
<reference evidence="2" key="1">
    <citation type="submission" date="2023-07" db="EMBL/GenBank/DDBJ databases">
        <title>Chromosome-level genome assembly of Artemia franciscana.</title>
        <authorList>
            <person name="Jo E."/>
        </authorList>
    </citation>
    <scope>NUCLEOTIDE SEQUENCE</scope>
    <source>
        <tissue evidence="2">Whole body</tissue>
    </source>
</reference>
<dbReference type="InterPro" id="IPR050951">
    <property type="entry name" value="Retrovirus_Pol_polyprotein"/>
</dbReference>
<dbReference type="EMBL" id="JAVRJZ010000021">
    <property type="protein sequence ID" value="KAK2704733.1"/>
    <property type="molecule type" value="Genomic_DNA"/>
</dbReference>
<name>A0AA88H9I1_ARTSF</name>
<evidence type="ECO:0000313" key="3">
    <source>
        <dbReference type="Proteomes" id="UP001187531"/>
    </source>
</evidence>
<sequence>MPENPTESLRQTGFSSLGRVHVKLPNTLNDGASAIPKRKTKVDSLKKLNSKTERVFQSNITEVIGELRARRRRSVVLTRRRTTEWEFLPEAISEQEDSKARTEKAEEKDVAKHCQKHHDCQMTARKRKIEEVPLQPLPIIETPFHKIGMDLVAPLERSKTGLKWILVINDYATRYPEGITRRSTHSQQIADELIKFFSRVGIHSKILTENGSNLNSQAMPRLYVAVVLNPPRTIVYHPDTDGLVERPSGTIVQMLRKFVRGEPKKWEQTTLSDRPGKTYILMHEIDTGSNPPGWKKPYRVPAVKRNLVETEVAKMLPEEIMKPPESDYALPIVYHALPQANGTVRC</sequence>
<dbReference type="GO" id="GO:0003676">
    <property type="term" value="F:nucleic acid binding"/>
    <property type="evidence" value="ECO:0007669"/>
    <property type="project" value="InterPro"/>
</dbReference>
<keyword evidence="3" id="KW-1185">Reference proteome</keyword>
<feature type="non-terminal residue" evidence="2">
    <location>
        <position position="346"/>
    </location>
</feature>
<feature type="domain" description="Integrase catalytic" evidence="1">
    <location>
        <begin position="139"/>
        <end position="325"/>
    </location>
</feature>
<dbReference type="PANTHER" id="PTHR37984:SF15">
    <property type="entry name" value="INTEGRASE CATALYTIC DOMAIN-CONTAINING PROTEIN"/>
    <property type="match status" value="1"/>
</dbReference>
<gene>
    <name evidence="2" type="ORF">QYM36_016946</name>
</gene>
<dbReference type="Proteomes" id="UP001187531">
    <property type="component" value="Unassembled WGS sequence"/>
</dbReference>
<proteinExistence type="predicted"/>
<accession>A0AA88H9I1</accession>
<dbReference type="Gene3D" id="3.10.10.10">
    <property type="entry name" value="HIV Type 1 Reverse Transcriptase, subunit A, domain 1"/>
    <property type="match status" value="1"/>
</dbReference>
<dbReference type="AlphaFoldDB" id="A0AA88H9I1"/>
<dbReference type="InterPro" id="IPR012337">
    <property type="entry name" value="RNaseH-like_sf"/>
</dbReference>
<dbReference type="SUPFAM" id="SSF53098">
    <property type="entry name" value="Ribonuclease H-like"/>
    <property type="match status" value="1"/>
</dbReference>
<evidence type="ECO:0000313" key="2">
    <source>
        <dbReference type="EMBL" id="KAK2704733.1"/>
    </source>
</evidence>
<protein>
    <recommendedName>
        <fullName evidence="1">Integrase catalytic domain-containing protein</fullName>
    </recommendedName>
</protein>